<dbReference type="GO" id="GO:0006281">
    <property type="term" value="P:DNA repair"/>
    <property type="evidence" value="ECO:0007669"/>
    <property type="project" value="UniProtKB-UniRule"/>
</dbReference>
<evidence type="ECO:0000256" key="2">
    <source>
        <dbReference type="ARBA" id="ARBA00008997"/>
    </source>
</evidence>
<comment type="similarity">
    <text evidence="2 7">Belongs to the NSE4 family.</text>
</comment>
<evidence type="ECO:0000256" key="1">
    <source>
        <dbReference type="ARBA" id="ARBA00004123"/>
    </source>
</evidence>
<keyword evidence="4 7" id="KW-0233">DNA recombination</keyword>
<evidence type="ECO:0000313" key="10">
    <source>
        <dbReference type="EMBL" id="CAD7701475.1"/>
    </source>
</evidence>
<feature type="compositionally biased region" description="Polar residues" evidence="8">
    <location>
        <begin position="366"/>
        <end position="375"/>
    </location>
</feature>
<feature type="compositionally biased region" description="Basic and acidic residues" evidence="8">
    <location>
        <begin position="240"/>
        <end position="252"/>
    </location>
</feature>
<feature type="compositionally biased region" description="Basic and acidic residues" evidence="8">
    <location>
        <begin position="14"/>
        <end position="25"/>
    </location>
</feature>
<feature type="region of interest" description="Disordered" evidence="8">
    <location>
        <begin position="571"/>
        <end position="592"/>
    </location>
</feature>
<feature type="region of interest" description="Disordered" evidence="8">
    <location>
        <begin position="1"/>
        <end position="29"/>
    </location>
</feature>
<evidence type="ECO:0000256" key="3">
    <source>
        <dbReference type="ARBA" id="ARBA00022763"/>
    </source>
</evidence>
<feature type="compositionally biased region" description="Polar residues" evidence="8">
    <location>
        <begin position="519"/>
        <end position="533"/>
    </location>
</feature>
<gene>
    <name evidence="10" type="ORF">OSTQU699_LOCUS6834</name>
</gene>
<name>A0A8S1J2A0_9CHLO</name>
<dbReference type="PANTHER" id="PTHR16140">
    <property type="entry name" value="NON-STRUCTURAL MAINTENANCE OF CHROMOSOMES ELEMENT 4"/>
    <property type="match status" value="1"/>
</dbReference>
<sequence>MGDAGPSEGSLLGEPRECDGRRRGPGDGMTAQRVLNKYRSVRKSLGACGRAGLGNHPEVGFRPCGWKGRESDGDGDVAPALRGPSWIVRCNLKILDVGCCFVAVARRADLLAPTDKLHDVFVAVDTLQAEACRALNGGFDGRHMSIDSQVFNALTEIGEEKSAKLTNKSGSAAPEDLIRLLRQNYMTSESSPFQWSHFGYDHGKAWHIASIGLRAPQAFILDDPRLATTRAEGAGRKPRRLETKELKKPKETAEDEESEDAFLLSQMKYMHKRLARAGSMHFRELVLDVDSYAKTVENIFVFSNLLNTKGLEMDAKGAADASLGMNIRPLFKKDPSYEATSKTIFSLSPREWQEMREVSLLSTAGQAPVASTSTIGGPGVCSSLRTQTPRKQPASVATIPEQETVASDYGIGPVASGSPTCLQTPAQRDASPPPRRSRSPKEGSGSMNGRPAGLSGCEDCRVPGKRGDKGCDAASRSEAGRRREAPAAGTSESTSRSITKYFPRISEEDAGRQLERMSQRTNASGFCNGTSTDQRCKRHKKDHSSRRLRKSEQQNLDVVDLVDGIIDMPNDAIDLSNGTANPSDDVVDLSAE</sequence>
<feature type="region of interest" description="Disordered" evidence="8">
    <location>
        <begin position="230"/>
        <end position="257"/>
    </location>
</feature>
<comment type="caution">
    <text evidence="10">The sequence shown here is derived from an EMBL/GenBank/DDBJ whole genome shotgun (WGS) entry which is preliminary data.</text>
</comment>
<feature type="compositionally biased region" description="Polar residues" evidence="8">
    <location>
        <begin position="417"/>
        <end position="426"/>
    </location>
</feature>
<keyword evidence="3 7" id="KW-0227">DNA damage</keyword>
<evidence type="ECO:0000256" key="8">
    <source>
        <dbReference type="SAM" id="MobiDB-lite"/>
    </source>
</evidence>
<keyword evidence="11" id="KW-1185">Reference proteome</keyword>
<dbReference type="InterPro" id="IPR014854">
    <property type="entry name" value="Nse4_C"/>
</dbReference>
<dbReference type="Proteomes" id="UP000708148">
    <property type="component" value="Unassembled WGS sequence"/>
</dbReference>
<proteinExistence type="inferred from homology"/>
<feature type="compositionally biased region" description="Basic and acidic residues" evidence="8">
    <location>
        <begin position="505"/>
        <end position="518"/>
    </location>
</feature>
<feature type="compositionally biased region" description="Basic residues" evidence="8">
    <location>
        <begin position="536"/>
        <end position="549"/>
    </location>
</feature>
<dbReference type="GO" id="GO:0006310">
    <property type="term" value="P:DNA recombination"/>
    <property type="evidence" value="ECO:0007669"/>
    <property type="project" value="UniProtKB-UniRule"/>
</dbReference>
<dbReference type="PANTHER" id="PTHR16140:SF0">
    <property type="entry name" value="NON-STRUCTURAL MAINTENANCE OF CHROMOSOMES ELEMENT 4"/>
    <property type="match status" value="1"/>
</dbReference>
<comment type="subcellular location">
    <subcellularLocation>
        <location evidence="1 7">Nucleus</location>
    </subcellularLocation>
</comment>
<feature type="domain" description="Non-structural maintenance of chromosome element 4 C-terminal" evidence="9">
    <location>
        <begin position="281"/>
        <end position="358"/>
    </location>
</feature>
<reference evidence="10" key="1">
    <citation type="submission" date="2020-12" db="EMBL/GenBank/DDBJ databases">
        <authorList>
            <person name="Iha C."/>
        </authorList>
    </citation>
    <scope>NUCLEOTIDE SEQUENCE</scope>
</reference>
<evidence type="ECO:0000256" key="4">
    <source>
        <dbReference type="ARBA" id="ARBA00023172"/>
    </source>
</evidence>
<comment type="subunit">
    <text evidence="7">Component of the SMC5-SMC6 complex.</text>
</comment>
<keyword evidence="5 7" id="KW-0234">DNA repair</keyword>
<keyword evidence="6 7" id="KW-0539">Nucleus</keyword>
<dbReference type="OrthoDB" id="361242at2759"/>
<feature type="compositionally biased region" description="Basic and acidic residues" evidence="8">
    <location>
        <begin position="458"/>
        <end position="471"/>
    </location>
</feature>
<organism evidence="10 11">
    <name type="scientific">Ostreobium quekettii</name>
    <dbReference type="NCBI Taxonomy" id="121088"/>
    <lineage>
        <taxon>Eukaryota</taxon>
        <taxon>Viridiplantae</taxon>
        <taxon>Chlorophyta</taxon>
        <taxon>core chlorophytes</taxon>
        <taxon>Ulvophyceae</taxon>
        <taxon>TCBD clade</taxon>
        <taxon>Bryopsidales</taxon>
        <taxon>Ostreobineae</taxon>
        <taxon>Ostreobiaceae</taxon>
        <taxon>Ostreobium</taxon>
    </lineage>
</organism>
<dbReference type="GO" id="GO:0005634">
    <property type="term" value="C:nucleus"/>
    <property type="evidence" value="ECO:0007669"/>
    <property type="project" value="UniProtKB-SubCell"/>
</dbReference>
<evidence type="ECO:0000256" key="6">
    <source>
        <dbReference type="ARBA" id="ARBA00023242"/>
    </source>
</evidence>
<evidence type="ECO:0000259" key="9">
    <source>
        <dbReference type="Pfam" id="PF08743"/>
    </source>
</evidence>
<feature type="region of interest" description="Disordered" evidence="8">
    <location>
        <begin position="366"/>
        <end position="552"/>
    </location>
</feature>
<comment type="function">
    <text evidence="7">Component of the SMC5-SMC6 complex, that promotes sister chromatid alignment after DNA damage and facilitates double-stranded DNA breaks (DSBs) repair via homologous recombination between sister chromatids.</text>
</comment>
<evidence type="ECO:0000256" key="7">
    <source>
        <dbReference type="RuleBase" id="RU365071"/>
    </source>
</evidence>
<evidence type="ECO:0000256" key="5">
    <source>
        <dbReference type="ARBA" id="ARBA00023204"/>
    </source>
</evidence>
<accession>A0A8S1J2A0</accession>
<dbReference type="GO" id="GO:0030915">
    <property type="term" value="C:Smc5-Smc6 complex"/>
    <property type="evidence" value="ECO:0007669"/>
    <property type="project" value="UniProtKB-UniRule"/>
</dbReference>
<dbReference type="InterPro" id="IPR027786">
    <property type="entry name" value="Nse4/EID"/>
</dbReference>
<protein>
    <recommendedName>
        <fullName evidence="7">Non-structural maintenance of chromosomes element 4</fullName>
    </recommendedName>
</protein>
<dbReference type="Pfam" id="PF08743">
    <property type="entry name" value="Nse4_C"/>
    <property type="match status" value="1"/>
</dbReference>
<evidence type="ECO:0000313" key="11">
    <source>
        <dbReference type="Proteomes" id="UP000708148"/>
    </source>
</evidence>
<dbReference type="AlphaFoldDB" id="A0A8S1J2A0"/>
<dbReference type="EMBL" id="CAJHUC010001548">
    <property type="protein sequence ID" value="CAD7701475.1"/>
    <property type="molecule type" value="Genomic_DNA"/>
</dbReference>